<evidence type="ECO:0000313" key="8">
    <source>
        <dbReference type="Proteomes" id="UP001172681"/>
    </source>
</evidence>
<keyword evidence="4" id="KW-0274">FAD</keyword>
<comment type="cofactor">
    <cofactor evidence="1">
        <name>FAD</name>
        <dbReference type="ChEBI" id="CHEBI:57692"/>
    </cofactor>
</comment>
<organism evidence="7 8">
    <name type="scientific">Knufia peltigerae</name>
    <dbReference type="NCBI Taxonomy" id="1002370"/>
    <lineage>
        <taxon>Eukaryota</taxon>
        <taxon>Fungi</taxon>
        <taxon>Dikarya</taxon>
        <taxon>Ascomycota</taxon>
        <taxon>Pezizomycotina</taxon>
        <taxon>Eurotiomycetes</taxon>
        <taxon>Chaetothyriomycetidae</taxon>
        <taxon>Chaetothyriales</taxon>
        <taxon>Trichomeriaceae</taxon>
        <taxon>Knufia</taxon>
    </lineage>
</organism>
<name>A0AA38YDG5_9EURO</name>
<gene>
    <name evidence="7" type="ORF">H2204_002222</name>
</gene>
<evidence type="ECO:0000256" key="1">
    <source>
        <dbReference type="ARBA" id="ARBA00001974"/>
    </source>
</evidence>
<accession>A0AA38YDG5</accession>
<evidence type="ECO:0008006" key="9">
    <source>
        <dbReference type="Google" id="ProtNLM"/>
    </source>
</evidence>
<protein>
    <recommendedName>
        <fullName evidence="9">Flavin-containing monooxygenase</fullName>
    </recommendedName>
</protein>
<dbReference type="Pfam" id="PF00743">
    <property type="entry name" value="FMO-like"/>
    <property type="match status" value="1"/>
</dbReference>
<dbReference type="InterPro" id="IPR020946">
    <property type="entry name" value="Flavin_mOase-like"/>
</dbReference>
<dbReference type="SUPFAM" id="SSF51905">
    <property type="entry name" value="FAD/NAD(P)-binding domain"/>
    <property type="match status" value="2"/>
</dbReference>
<dbReference type="GO" id="GO:0050660">
    <property type="term" value="F:flavin adenine dinucleotide binding"/>
    <property type="evidence" value="ECO:0007669"/>
    <property type="project" value="InterPro"/>
</dbReference>
<dbReference type="EMBL" id="JAPDRN010000008">
    <property type="protein sequence ID" value="KAJ9643326.1"/>
    <property type="molecule type" value="Genomic_DNA"/>
</dbReference>
<dbReference type="PANTHER" id="PTHR42877:SF8">
    <property type="entry name" value="MONOOXYGENASE"/>
    <property type="match status" value="1"/>
</dbReference>
<keyword evidence="5" id="KW-0560">Oxidoreductase</keyword>
<feature type="compositionally biased region" description="Polar residues" evidence="6">
    <location>
        <begin position="273"/>
        <end position="285"/>
    </location>
</feature>
<dbReference type="Proteomes" id="UP001172681">
    <property type="component" value="Unassembled WGS sequence"/>
</dbReference>
<keyword evidence="8" id="KW-1185">Reference proteome</keyword>
<evidence type="ECO:0000256" key="3">
    <source>
        <dbReference type="ARBA" id="ARBA00022630"/>
    </source>
</evidence>
<evidence type="ECO:0000256" key="5">
    <source>
        <dbReference type="ARBA" id="ARBA00023002"/>
    </source>
</evidence>
<comment type="similarity">
    <text evidence="2">Belongs to the FAD-binding monooxygenase family.</text>
</comment>
<evidence type="ECO:0000313" key="7">
    <source>
        <dbReference type="EMBL" id="KAJ9643326.1"/>
    </source>
</evidence>
<dbReference type="GO" id="GO:0004499">
    <property type="term" value="F:N,N-dimethylaniline monooxygenase activity"/>
    <property type="evidence" value="ECO:0007669"/>
    <property type="project" value="InterPro"/>
</dbReference>
<evidence type="ECO:0000256" key="2">
    <source>
        <dbReference type="ARBA" id="ARBA00010139"/>
    </source>
</evidence>
<keyword evidence="3" id="KW-0285">Flavoprotein</keyword>
<dbReference type="InterPro" id="IPR051209">
    <property type="entry name" value="FAD-bind_Monooxygenase_sf"/>
</dbReference>
<dbReference type="Gene3D" id="3.50.50.60">
    <property type="entry name" value="FAD/NAD(P)-binding domain"/>
    <property type="match status" value="2"/>
</dbReference>
<evidence type="ECO:0000256" key="4">
    <source>
        <dbReference type="ARBA" id="ARBA00022827"/>
    </source>
</evidence>
<feature type="region of interest" description="Disordered" evidence="6">
    <location>
        <begin position="273"/>
        <end position="293"/>
    </location>
</feature>
<reference evidence="7" key="1">
    <citation type="submission" date="2022-10" db="EMBL/GenBank/DDBJ databases">
        <title>Culturing micro-colonial fungi from biological soil crusts in the Mojave desert and describing Neophaeococcomyces mojavensis, and introducing the new genera and species Taxawa tesnikishii.</title>
        <authorList>
            <person name="Kurbessoian T."/>
            <person name="Stajich J.E."/>
        </authorList>
    </citation>
    <scope>NUCLEOTIDE SEQUENCE</scope>
    <source>
        <strain evidence="7">TK_35</strain>
    </source>
</reference>
<dbReference type="GO" id="GO:0050661">
    <property type="term" value="F:NADP binding"/>
    <property type="evidence" value="ECO:0007669"/>
    <property type="project" value="InterPro"/>
</dbReference>
<dbReference type="PANTHER" id="PTHR42877">
    <property type="entry name" value="L-ORNITHINE N(5)-MONOOXYGENASE-RELATED"/>
    <property type="match status" value="1"/>
</dbReference>
<sequence>MGDISSPPTEQASVGLGSLVAQASSVNFSYAHLNPAASKTGKYEIMQQYHSKPEKLRLACVGAGASGLCLAYKAQRMLEEGSYELTLFDKNRDFGGTWLENTYPGVACDVPAHIYTYTFEPNTEWTSFFAGGEEIRQYFERFANKYQLHKYMKLNTKVIEARFEEEDGIWRLTLEDQVSKNTWNDWCHVLVNGTGILNNWKWPDLEGREKFKGPVMHTANWDHSVDFKDKVVGLIGTGSSSVQVLPNIQPICKEVQVYIRSPTWISPPISELLGSSQEATPQGPQLYSEEEKRRFREDPQYHLEYRQKMEAELNGFFFAFKQNSQQNNLFRKAITDSMLRRLGPGHDQLKKHLFPTFSPGCRRLSPGEGYLEALVQPNVKHIYDDIERITENGLLTADGVEHKMDILVCATGFKVAFRPAFKVVNAQGVSIQEEWGEGVNLYFGMSAPRFPNYFSIVGPGAAWANGALLPSVETNIEYILKVIKRISTEGIKYLSAKQEVVDDIFEHMDEMHRDTVWQEKCRSWWKDGKIENRIYIWPGSAIHYLKTIQEPRFEDYEITYRYRNRFAYLGSGVIKANLTGSVQGLASYIRNGDTPWTVE</sequence>
<dbReference type="AlphaFoldDB" id="A0AA38YDG5"/>
<evidence type="ECO:0000256" key="6">
    <source>
        <dbReference type="SAM" id="MobiDB-lite"/>
    </source>
</evidence>
<comment type="caution">
    <text evidence="7">The sequence shown here is derived from an EMBL/GenBank/DDBJ whole genome shotgun (WGS) entry which is preliminary data.</text>
</comment>
<dbReference type="InterPro" id="IPR036188">
    <property type="entry name" value="FAD/NAD-bd_sf"/>
</dbReference>
<proteinExistence type="inferred from homology"/>